<dbReference type="AlphaFoldDB" id="A0A0K2T8G9"/>
<protein>
    <submittedName>
        <fullName evidence="1">Uncharacterized protein</fullName>
    </submittedName>
</protein>
<accession>A0A0K2T8G9</accession>
<organism evidence="1">
    <name type="scientific">Lepeophtheirus salmonis</name>
    <name type="common">Salmon louse</name>
    <name type="synonym">Caligus salmonis</name>
    <dbReference type="NCBI Taxonomy" id="72036"/>
    <lineage>
        <taxon>Eukaryota</taxon>
        <taxon>Metazoa</taxon>
        <taxon>Ecdysozoa</taxon>
        <taxon>Arthropoda</taxon>
        <taxon>Crustacea</taxon>
        <taxon>Multicrustacea</taxon>
        <taxon>Hexanauplia</taxon>
        <taxon>Copepoda</taxon>
        <taxon>Siphonostomatoida</taxon>
        <taxon>Caligidae</taxon>
        <taxon>Lepeophtheirus</taxon>
    </lineage>
</organism>
<reference evidence="1" key="1">
    <citation type="submission" date="2014-05" db="EMBL/GenBank/DDBJ databases">
        <authorList>
            <person name="Chronopoulou M."/>
        </authorList>
    </citation>
    <scope>NUCLEOTIDE SEQUENCE</scope>
    <source>
        <tissue evidence="1">Whole organism</tissue>
    </source>
</reference>
<proteinExistence type="predicted"/>
<name>A0A0K2T8G9_LEPSM</name>
<dbReference type="EMBL" id="HACA01004491">
    <property type="protein sequence ID" value="CDW21852.1"/>
    <property type="molecule type" value="Transcribed_RNA"/>
</dbReference>
<sequence>MGSVILIRHHHARKFQMSINVDAPRTLLVP</sequence>
<evidence type="ECO:0000313" key="1">
    <source>
        <dbReference type="EMBL" id="CDW21852.1"/>
    </source>
</evidence>